<evidence type="ECO:0000313" key="2">
    <source>
        <dbReference type="EMBL" id="MCA9758040.1"/>
    </source>
</evidence>
<dbReference type="Proteomes" id="UP000739538">
    <property type="component" value="Unassembled WGS sequence"/>
</dbReference>
<evidence type="ECO:0000256" key="1">
    <source>
        <dbReference type="SAM" id="Phobius"/>
    </source>
</evidence>
<reference evidence="2" key="2">
    <citation type="journal article" date="2021" name="Microbiome">
        <title>Successional dynamics and alternative stable states in a saline activated sludge microbial community over 9 years.</title>
        <authorList>
            <person name="Wang Y."/>
            <person name="Ye J."/>
            <person name="Ju F."/>
            <person name="Liu L."/>
            <person name="Boyd J.A."/>
            <person name="Deng Y."/>
            <person name="Parks D.H."/>
            <person name="Jiang X."/>
            <person name="Yin X."/>
            <person name="Woodcroft B.J."/>
            <person name="Tyson G.W."/>
            <person name="Hugenholtz P."/>
            <person name="Polz M.F."/>
            <person name="Zhang T."/>
        </authorList>
    </citation>
    <scope>NUCLEOTIDE SEQUENCE</scope>
    <source>
        <strain evidence="2">HKST-UBA02</strain>
    </source>
</reference>
<dbReference type="EMBL" id="JAGQHS010000138">
    <property type="protein sequence ID" value="MCA9758040.1"/>
    <property type="molecule type" value="Genomic_DNA"/>
</dbReference>
<protein>
    <submittedName>
        <fullName evidence="2">Uncharacterized protein</fullName>
    </submittedName>
</protein>
<reference evidence="2" key="1">
    <citation type="submission" date="2020-04" db="EMBL/GenBank/DDBJ databases">
        <authorList>
            <person name="Zhang T."/>
        </authorList>
    </citation>
    <scope>NUCLEOTIDE SEQUENCE</scope>
    <source>
        <strain evidence="2">HKST-UBA02</strain>
    </source>
</reference>
<dbReference type="AlphaFoldDB" id="A0A956NJ05"/>
<organism evidence="2 3">
    <name type="scientific">Eiseniibacteriota bacterium</name>
    <dbReference type="NCBI Taxonomy" id="2212470"/>
    <lineage>
        <taxon>Bacteria</taxon>
        <taxon>Candidatus Eiseniibacteriota</taxon>
    </lineage>
</organism>
<name>A0A956NJ05_UNCEI</name>
<accession>A0A956NJ05</accession>
<comment type="caution">
    <text evidence="2">The sequence shown here is derived from an EMBL/GenBank/DDBJ whole genome shotgun (WGS) entry which is preliminary data.</text>
</comment>
<sequence length="211" mass="22668">MEGACFVHRSHAYDLEIPSAGPRFASAGLLICYALAAAALAAVGWSGTAPTWVSASPLPTGIRWVLLALGGIHALHGVVLASEQIQRGWALLGQKAGAFAVLESAGPCRLIQCGEEWDLHLALTQAPIWSELDEGREREGLYFRLDESDVAKIARLFDPGEEVAIRWLDLPDSLGGPTLLGLRTALREELLYPDESAEFTADSHEGLERAA</sequence>
<keyword evidence="1" id="KW-0472">Membrane</keyword>
<keyword evidence="1" id="KW-1133">Transmembrane helix</keyword>
<proteinExistence type="predicted"/>
<keyword evidence="1" id="KW-0812">Transmembrane</keyword>
<feature type="transmembrane region" description="Helical" evidence="1">
    <location>
        <begin position="24"/>
        <end position="44"/>
    </location>
</feature>
<feature type="transmembrane region" description="Helical" evidence="1">
    <location>
        <begin position="64"/>
        <end position="82"/>
    </location>
</feature>
<evidence type="ECO:0000313" key="3">
    <source>
        <dbReference type="Proteomes" id="UP000739538"/>
    </source>
</evidence>
<gene>
    <name evidence="2" type="ORF">KDA27_19765</name>
</gene>